<organism evidence="1">
    <name type="scientific">marine sediment metagenome</name>
    <dbReference type="NCBI Taxonomy" id="412755"/>
    <lineage>
        <taxon>unclassified sequences</taxon>
        <taxon>metagenomes</taxon>
        <taxon>ecological metagenomes</taxon>
    </lineage>
</organism>
<dbReference type="AlphaFoldDB" id="X1NWU7"/>
<protein>
    <submittedName>
        <fullName evidence="1">Uncharacterized protein</fullName>
    </submittedName>
</protein>
<reference evidence="1" key="1">
    <citation type="journal article" date="2014" name="Front. Microbiol.">
        <title>High frequency of phylogenetically diverse reductive dehalogenase-homologous genes in deep subseafloor sedimentary metagenomes.</title>
        <authorList>
            <person name="Kawai M."/>
            <person name="Futagami T."/>
            <person name="Toyoda A."/>
            <person name="Takaki Y."/>
            <person name="Nishi S."/>
            <person name="Hori S."/>
            <person name="Arai W."/>
            <person name="Tsubouchi T."/>
            <person name="Morono Y."/>
            <person name="Uchiyama I."/>
            <person name="Ito T."/>
            <person name="Fujiyama A."/>
            <person name="Inagaki F."/>
            <person name="Takami H."/>
        </authorList>
    </citation>
    <scope>NUCLEOTIDE SEQUENCE</scope>
    <source>
        <strain evidence="1">Expedition CK06-06</strain>
    </source>
</reference>
<accession>X1NWU7</accession>
<evidence type="ECO:0000313" key="1">
    <source>
        <dbReference type="EMBL" id="GAI48512.1"/>
    </source>
</evidence>
<comment type="caution">
    <text evidence="1">The sequence shown here is derived from an EMBL/GenBank/DDBJ whole genome shotgun (WGS) entry which is preliminary data.</text>
</comment>
<dbReference type="EMBL" id="BARV01039855">
    <property type="protein sequence ID" value="GAI48512.1"/>
    <property type="molecule type" value="Genomic_DNA"/>
</dbReference>
<feature type="non-terminal residue" evidence="1">
    <location>
        <position position="65"/>
    </location>
</feature>
<proteinExistence type="predicted"/>
<sequence>MIRVVPDVGAPLTVAVVNIAGRSAFPEYHDWLVYGMTALGYVGAWMGWGGDFVKNVGVSSLPLTA</sequence>
<gene>
    <name evidence="1" type="ORF">S06H3_60947</name>
</gene>
<name>X1NWU7_9ZZZZ</name>